<evidence type="ECO:0000256" key="1">
    <source>
        <dbReference type="ARBA" id="ARBA00004924"/>
    </source>
</evidence>
<dbReference type="AlphaFoldDB" id="A0A2W2DNM4"/>
<dbReference type="RefSeq" id="WP_111132541.1">
    <property type="nucleotide sequence ID" value="NZ_POUB01000008.1"/>
</dbReference>
<feature type="domain" description="Aerobactin siderophore biosynthesis IucA/IucC-like C-terminal" evidence="4">
    <location>
        <begin position="363"/>
        <end position="451"/>
    </location>
</feature>
<evidence type="ECO:0000313" key="6">
    <source>
        <dbReference type="Proteomes" id="UP000248749"/>
    </source>
</evidence>
<dbReference type="InterPro" id="IPR022770">
    <property type="entry name" value="IucA/IucC-like_C"/>
</dbReference>
<dbReference type="InterPro" id="IPR007310">
    <property type="entry name" value="Aerobactin_biosyn_IucA/IucC_N"/>
</dbReference>
<comment type="caution">
    <text evidence="5">The sequence shown here is derived from an EMBL/GenBank/DDBJ whole genome shotgun (WGS) entry which is preliminary data.</text>
</comment>
<dbReference type="Gene3D" id="1.10.510.40">
    <property type="match status" value="1"/>
</dbReference>
<sequence length="541" mass="58689">MTDAAERELFARVLDALLREDHLGLTSRGRPDGPGWWQVPHRAGRLRIPVRADGFQHPIRIARPELDVHSDDGRAYRVRTVDGLLALLAPAGDTDAEDGWRALTAECRDDLLARRLAAEVRPQVHAAVAAARGRTGMAGALDDDVLAAHEGHPVYPTDRCRHGLGADELRRYAPEHAPSFALRWIPVPATSVRVTGELPDWWPSPERARELLLPVHPVTAARAGLPVVDRPAITVRPTLSMRTVALANDPYTHLKLPLTTASLGARNRRTLAPDTLADGAAVAGLLGRITAAEPAFTGRILHADEGTYGHCGTDEVRAFLLRRFPAELAGTRVVPVAALAAADAGGGTVIERVSDGDPLPLLNAYLDLLLDWHVCLWLRYGVALEAHPQNVHLLLDPDGGIRLLYKDNDGARLHTRHAGAAGGLVLHDRRMWVDDLAELADVFVTITLHLAAAAPLRALADRGLAVPSPAEALPPRLYAARDRWGGEPQVRRLVDRVLTADTLPVKGMLTAGTLLPKQRLGCADVNKYYRRTGPNYLRVSG</sequence>
<gene>
    <name evidence="5" type="ORF">C1I99_02585</name>
</gene>
<dbReference type="InterPro" id="IPR037455">
    <property type="entry name" value="LucA/IucC-like"/>
</dbReference>
<name>A0A2W2DNM4_9ACTN</name>
<dbReference type="PANTHER" id="PTHR34384">
    <property type="entry name" value="L-2,3-DIAMINOPROPANOATE--CITRATE LIGASE"/>
    <property type="match status" value="1"/>
</dbReference>
<proteinExistence type="inferred from homology"/>
<comment type="pathway">
    <text evidence="1">Siderophore biosynthesis.</text>
</comment>
<reference evidence="5 6" key="1">
    <citation type="submission" date="2018-01" db="EMBL/GenBank/DDBJ databases">
        <title>Draft genome sequence of Salinispora sp. 13K206.</title>
        <authorList>
            <person name="Sahin N."/>
            <person name="Saygin H."/>
            <person name="Ay H."/>
        </authorList>
    </citation>
    <scope>NUCLEOTIDE SEQUENCE [LARGE SCALE GENOMIC DNA]</scope>
    <source>
        <strain evidence="5 6">13K206</strain>
    </source>
</reference>
<keyword evidence="6" id="KW-1185">Reference proteome</keyword>
<organism evidence="5 6">
    <name type="scientific">Micromonospora deserti</name>
    <dbReference type="NCBI Taxonomy" id="2070366"/>
    <lineage>
        <taxon>Bacteria</taxon>
        <taxon>Bacillati</taxon>
        <taxon>Actinomycetota</taxon>
        <taxon>Actinomycetes</taxon>
        <taxon>Micromonosporales</taxon>
        <taxon>Micromonosporaceae</taxon>
        <taxon>Micromonospora</taxon>
    </lineage>
</organism>
<evidence type="ECO:0000256" key="2">
    <source>
        <dbReference type="ARBA" id="ARBA00007832"/>
    </source>
</evidence>
<protein>
    <submittedName>
        <fullName evidence="5">IucA/IucC family siderophore biosynthesis protein</fullName>
    </submittedName>
</protein>
<comment type="similarity">
    <text evidence="2">Belongs to the IucA/IucC family.</text>
</comment>
<dbReference type="Proteomes" id="UP000248749">
    <property type="component" value="Unassembled WGS sequence"/>
</dbReference>
<dbReference type="EMBL" id="POUB01000008">
    <property type="protein sequence ID" value="PZG02490.1"/>
    <property type="molecule type" value="Genomic_DNA"/>
</dbReference>
<dbReference type="GO" id="GO:0019290">
    <property type="term" value="P:siderophore biosynthetic process"/>
    <property type="evidence" value="ECO:0007669"/>
    <property type="project" value="InterPro"/>
</dbReference>
<dbReference type="GO" id="GO:0016881">
    <property type="term" value="F:acid-amino acid ligase activity"/>
    <property type="evidence" value="ECO:0007669"/>
    <property type="project" value="UniProtKB-ARBA"/>
</dbReference>
<dbReference type="Pfam" id="PF06276">
    <property type="entry name" value="FhuF"/>
    <property type="match status" value="1"/>
</dbReference>
<dbReference type="PANTHER" id="PTHR34384:SF5">
    <property type="entry name" value="L-2,3-DIAMINOPROPANOATE--CITRATE LIGASE"/>
    <property type="match status" value="1"/>
</dbReference>
<accession>A0A2W2DNM4</accession>
<dbReference type="Pfam" id="PF04183">
    <property type="entry name" value="IucA_IucC"/>
    <property type="match status" value="1"/>
</dbReference>
<evidence type="ECO:0000259" key="4">
    <source>
        <dbReference type="Pfam" id="PF06276"/>
    </source>
</evidence>
<evidence type="ECO:0000259" key="3">
    <source>
        <dbReference type="Pfam" id="PF04183"/>
    </source>
</evidence>
<evidence type="ECO:0000313" key="5">
    <source>
        <dbReference type="EMBL" id="PZG02490.1"/>
    </source>
</evidence>
<dbReference type="Gene3D" id="6.10.250.3370">
    <property type="match status" value="1"/>
</dbReference>
<dbReference type="OrthoDB" id="495728at2"/>
<feature type="domain" description="Aerobactin siderophore biosynthesis IucA/IucC N-terminal" evidence="3">
    <location>
        <begin position="149"/>
        <end position="340"/>
    </location>
</feature>